<keyword evidence="5" id="KW-0067">ATP-binding</keyword>
<evidence type="ECO:0000313" key="9">
    <source>
        <dbReference type="EMBL" id="RDW91548.1"/>
    </source>
</evidence>
<dbReference type="InterPro" id="IPR008146">
    <property type="entry name" value="Gln_synth_cat_dom"/>
</dbReference>
<dbReference type="InterPro" id="IPR036651">
    <property type="entry name" value="Gln_synt_N_sf"/>
</dbReference>
<dbReference type="GO" id="GO:0004356">
    <property type="term" value="F:glutamine synthetase activity"/>
    <property type="evidence" value="ECO:0007669"/>
    <property type="project" value="InterPro"/>
</dbReference>
<dbReference type="Pfam" id="PF00120">
    <property type="entry name" value="Gln-synt_C"/>
    <property type="match status" value="1"/>
</dbReference>
<reference evidence="9 10" key="1">
    <citation type="journal article" date="2018" name="IMA Fungus">
        <title>IMA Genome-F 9: Draft genome sequence of Annulohypoxylon stygium, Aspergillus mulundensis, Berkeleyomyces basicola (syn. Thielaviopsis basicola), Ceratocystis smalleyi, two Cercospora beticola strains, Coleophoma cylindrospora, Fusarium fracticaudum, Phialophora cf. hyalina, and Morchella septimelata.</title>
        <authorList>
            <person name="Wingfield B.D."/>
            <person name="Bills G.F."/>
            <person name="Dong Y."/>
            <person name="Huang W."/>
            <person name="Nel W.J."/>
            <person name="Swalarsk-Parry B.S."/>
            <person name="Vaghefi N."/>
            <person name="Wilken P.M."/>
            <person name="An Z."/>
            <person name="de Beer Z.W."/>
            <person name="De Vos L."/>
            <person name="Chen L."/>
            <person name="Duong T.A."/>
            <person name="Gao Y."/>
            <person name="Hammerbacher A."/>
            <person name="Kikkert J.R."/>
            <person name="Li Y."/>
            <person name="Li H."/>
            <person name="Li K."/>
            <person name="Li Q."/>
            <person name="Liu X."/>
            <person name="Ma X."/>
            <person name="Naidoo K."/>
            <person name="Pethybridge S.J."/>
            <person name="Sun J."/>
            <person name="Steenkamp E.T."/>
            <person name="van der Nest M.A."/>
            <person name="van Wyk S."/>
            <person name="Wingfield M.J."/>
            <person name="Xiong C."/>
            <person name="Yue Q."/>
            <person name="Zhang X."/>
        </authorList>
    </citation>
    <scope>NUCLEOTIDE SEQUENCE [LARGE SCALE GENOMIC DNA]</scope>
    <source>
        <strain evidence="9 10">BP5796</strain>
    </source>
</reference>
<evidence type="ECO:0000313" key="10">
    <source>
        <dbReference type="Proteomes" id="UP000256328"/>
    </source>
</evidence>
<dbReference type="GO" id="GO:0006542">
    <property type="term" value="P:glutamine biosynthetic process"/>
    <property type="evidence" value="ECO:0007669"/>
    <property type="project" value="InterPro"/>
</dbReference>
<comment type="caution">
    <text evidence="9">The sequence shown here is derived from an EMBL/GenBank/DDBJ whole genome shotgun (WGS) entry which is preliminary data.</text>
</comment>
<dbReference type="SUPFAM" id="SSF55931">
    <property type="entry name" value="Glutamine synthetase/guanido kinase"/>
    <property type="match status" value="1"/>
</dbReference>
<name>A0A3D8T0L4_9HELO</name>
<feature type="domain" description="GS catalytic" evidence="8">
    <location>
        <begin position="131"/>
        <end position="496"/>
    </location>
</feature>
<keyword evidence="3" id="KW-0436">Ligase</keyword>
<dbReference type="SMART" id="SM01230">
    <property type="entry name" value="Gln-synt_C"/>
    <property type="match status" value="1"/>
</dbReference>
<evidence type="ECO:0000256" key="1">
    <source>
        <dbReference type="ARBA" id="ARBA00009897"/>
    </source>
</evidence>
<accession>A0A3D8T0L4</accession>
<dbReference type="SUPFAM" id="SSF54368">
    <property type="entry name" value="Glutamine synthetase, N-terminal domain"/>
    <property type="match status" value="1"/>
</dbReference>
<evidence type="ECO:0000256" key="4">
    <source>
        <dbReference type="ARBA" id="ARBA00022741"/>
    </source>
</evidence>
<organism evidence="9 10">
    <name type="scientific">Coleophoma crateriformis</name>
    <dbReference type="NCBI Taxonomy" id="565419"/>
    <lineage>
        <taxon>Eukaryota</taxon>
        <taxon>Fungi</taxon>
        <taxon>Dikarya</taxon>
        <taxon>Ascomycota</taxon>
        <taxon>Pezizomycotina</taxon>
        <taxon>Leotiomycetes</taxon>
        <taxon>Helotiales</taxon>
        <taxon>Dermateaceae</taxon>
        <taxon>Coleophoma</taxon>
    </lineage>
</organism>
<dbReference type="EMBL" id="PDLN01000003">
    <property type="protein sequence ID" value="RDW91548.1"/>
    <property type="molecule type" value="Genomic_DNA"/>
</dbReference>
<dbReference type="Gene3D" id="3.30.590.10">
    <property type="entry name" value="Glutamine synthetase/guanido kinase, catalytic domain"/>
    <property type="match status" value="1"/>
</dbReference>
<evidence type="ECO:0000259" key="8">
    <source>
        <dbReference type="PROSITE" id="PS51987"/>
    </source>
</evidence>
<dbReference type="FunFam" id="3.30.590.10:FF:000005">
    <property type="entry name" value="Probable glutamine synthetase"/>
    <property type="match status" value="1"/>
</dbReference>
<dbReference type="InterPro" id="IPR014746">
    <property type="entry name" value="Gln_synth/guanido_kin_cat_dom"/>
</dbReference>
<evidence type="ECO:0000256" key="6">
    <source>
        <dbReference type="PROSITE-ProRule" id="PRU01331"/>
    </source>
</evidence>
<dbReference type="PANTHER" id="PTHR43785:SF12">
    <property type="entry name" value="TYPE-1 GLUTAMINE SYNTHETASE 2"/>
    <property type="match status" value="1"/>
</dbReference>
<evidence type="ECO:0000256" key="7">
    <source>
        <dbReference type="RuleBase" id="RU000384"/>
    </source>
</evidence>
<keyword evidence="4" id="KW-0547">Nucleotide-binding</keyword>
<keyword evidence="10" id="KW-1185">Reference proteome</keyword>
<gene>
    <name evidence="9" type="ORF">BP5796_02713</name>
</gene>
<dbReference type="AlphaFoldDB" id="A0A3D8T0L4"/>
<dbReference type="Gene3D" id="3.10.20.70">
    <property type="entry name" value="Glutamine synthetase, N-terminal domain"/>
    <property type="match status" value="1"/>
</dbReference>
<evidence type="ECO:0000256" key="3">
    <source>
        <dbReference type="ARBA" id="ARBA00022598"/>
    </source>
</evidence>
<dbReference type="OrthoDB" id="77835at2759"/>
<protein>
    <recommendedName>
        <fullName evidence="2">Glutamine synthetase</fullName>
    </recommendedName>
</protein>
<evidence type="ECO:0000256" key="2">
    <source>
        <dbReference type="ARBA" id="ARBA00021364"/>
    </source>
</evidence>
<dbReference type="GO" id="GO:0005524">
    <property type="term" value="F:ATP binding"/>
    <property type="evidence" value="ECO:0007669"/>
    <property type="project" value="UniProtKB-KW"/>
</dbReference>
<dbReference type="PANTHER" id="PTHR43785">
    <property type="entry name" value="GAMMA-GLUTAMYLPUTRESCINE SYNTHETASE"/>
    <property type="match status" value="1"/>
</dbReference>
<sequence length="496" mass="54448">MSPAFPHPVPVPKGGEALDEISHLKVLLAGDNKVKVAGIDADGLLRGKIISKAKFLAVATAGFGMSSALFGWDMHDVIHTTSTTYNAKEGGFSDFIATPDLRSFRRIPWESNIPLFLLQFSMGGKPVMPCSRSILKAKCNELRQYGYQAKAGVELEFVNYQTPSEDGYAAGSQSQPRNLAAFLNKSAPNQLRPLSDGMFGYSLTRISAAKEYFMHIFDASEAFGCGIESWHTESGPGVFEAALTVSNIDDMADKVSLFKYLAKSLGQEHGATPCFMAKPTFGLPGNSGHIHLSLVDSVTGKNAFARDEIDPNAPWSDIAWLSDTGRYFLAGVLEALWDIMPLLAPTVNSYKRLVENYWAPVHLSWGLEDRLASVRLITPPTCMAKATRFEVRIPGADLHPHHALSALMAAGLRGVQKKLRLALPPLSARPANSPLPEVLPNSLEAAVARFVAPDSIARELFGDEFVEYYAATREHELRCWREAVTDWEFKRYIETV</sequence>
<dbReference type="GO" id="GO:0006576">
    <property type="term" value="P:biogenic amine metabolic process"/>
    <property type="evidence" value="ECO:0007669"/>
    <property type="project" value="UniProtKB-ARBA"/>
</dbReference>
<proteinExistence type="inferred from homology"/>
<dbReference type="Proteomes" id="UP000256328">
    <property type="component" value="Unassembled WGS sequence"/>
</dbReference>
<comment type="similarity">
    <text evidence="1 6 7">Belongs to the glutamine synthetase family.</text>
</comment>
<evidence type="ECO:0000256" key="5">
    <source>
        <dbReference type="ARBA" id="ARBA00022840"/>
    </source>
</evidence>
<dbReference type="PROSITE" id="PS51987">
    <property type="entry name" value="GS_CATALYTIC"/>
    <property type="match status" value="1"/>
</dbReference>